<accession>A0AAW1KIX2</accession>
<evidence type="ECO:0000313" key="2">
    <source>
        <dbReference type="EMBL" id="KAK9718774.1"/>
    </source>
</evidence>
<organism evidence="2 3">
    <name type="scientific">Popillia japonica</name>
    <name type="common">Japanese beetle</name>
    <dbReference type="NCBI Taxonomy" id="7064"/>
    <lineage>
        <taxon>Eukaryota</taxon>
        <taxon>Metazoa</taxon>
        <taxon>Ecdysozoa</taxon>
        <taxon>Arthropoda</taxon>
        <taxon>Hexapoda</taxon>
        <taxon>Insecta</taxon>
        <taxon>Pterygota</taxon>
        <taxon>Neoptera</taxon>
        <taxon>Endopterygota</taxon>
        <taxon>Coleoptera</taxon>
        <taxon>Polyphaga</taxon>
        <taxon>Scarabaeiformia</taxon>
        <taxon>Scarabaeidae</taxon>
        <taxon>Rutelinae</taxon>
        <taxon>Popillia</taxon>
    </lineage>
</organism>
<comment type="caution">
    <text evidence="2">The sequence shown here is derived from an EMBL/GenBank/DDBJ whole genome shotgun (WGS) entry which is preliminary data.</text>
</comment>
<evidence type="ECO:0000313" key="3">
    <source>
        <dbReference type="Proteomes" id="UP001458880"/>
    </source>
</evidence>
<dbReference type="EMBL" id="JASPKY010000225">
    <property type="protein sequence ID" value="KAK9718774.1"/>
    <property type="molecule type" value="Genomic_DNA"/>
</dbReference>
<gene>
    <name evidence="2" type="ORF">QE152_g23006</name>
</gene>
<feature type="compositionally biased region" description="Polar residues" evidence="1">
    <location>
        <begin position="256"/>
        <end position="280"/>
    </location>
</feature>
<sequence>MYVIFPADEVVYLSYGRLIYVPSSAPTTPSPLEGPVNNQQQGFFDTVARNPSKSSINRHDRRTRKRKEATLNRTCIIASRSFEILNQPSRPKNEKKERTEKSALRHAYLEVPKSTVAPKRNGADNRKASYSDFAQANRPQRSAGVAATIAAAQLAVKSSESEANCSRYKSEYKEHKLPVAVTQYSKPEKSPAVKKKGIFSGVRLKRTPETVADKMAAGDSEITRRQEEGHLQRCPSQEDTGNGGRQDGGRRFRPSRPSTSALQRTSQVSQFGHVQVGTNR</sequence>
<feature type="compositionally biased region" description="Basic and acidic residues" evidence="1">
    <location>
        <begin position="221"/>
        <end position="231"/>
    </location>
</feature>
<dbReference type="AlphaFoldDB" id="A0AAW1KIX2"/>
<name>A0AAW1KIX2_POPJA</name>
<protein>
    <submittedName>
        <fullName evidence="2">Uncharacterized protein</fullName>
    </submittedName>
</protein>
<feature type="region of interest" description="Disordered" evidence="1">
    <location>
        <begin position="210"/>
        <end position="280"/>
    </location>
</feature>
<dbReference type="Proteomes" id="UP001458880">
    <property type="component" value="Unassembled WGS sequence"/>
</dbReference>
<proteinExistence type="predicted"/>
<keyword evidence="3" id="KW-1185">Reference proteome</keyword>
<evidence type="ECO:0000256" key="1">
    <source>
        <dbReference type="SAM" id="MobiDB-lite"/>
    </source>
</evidence>
<reference evidence="2 3" key="1">
    <citation type="journal article" date="2024" name="BMC Genomics">
        <title>De novo assembly and annotation of Popillia japonica's genome with initial clues to its potential as an invasive pest.</title>
        <authorList>
            <person name="Cucini C."/>
            <person name="Boschi S."/>
            <person name="Funari R."/>
            <person name="Cardaioli E."/>
            <person name="Iannotti N."/>
            <person name="Marturano G."/>
            <person name="Paoli F."/>
            <person name="Bruttini M."/>
            <person name="Carapelli A."/>
            <person name="Frati F."/>
            <person name="Nardi F."/>
        </authorList>
    </citation>
    <scope>NUCLEOTIDE SEQUENCE [LARGE SCALE GENOMIC DNA]</scope>
    <source>
        <strain evidence="2">DMR45628</strain>
    </source>
</reference>